<organism evidence="1 2">
    <name type="scientific">Lactarius akahatsu</name>
    <dbReference type="NCBI Taxonomy" id="416441"/>
    <lineage>
        <taxon>Eukaryota</taxon>
        <taxon>Fungi</taxon>
        <taxon>Dikarya</taxon>
        <taxon>Basidiomycota</taxon>
        <taxon>Agaricomycotina</taxon>
        <taxon>Agaricomycetes</taxon>
        <taxon>Russulales</taxon>
        <taxon>Russulaceae</taxon>
        <taxon>Lactarius</taxon>
    </lineage>
</organism>
<dbReference type="EMBL" id="JAKELL010000091">
    <property type="protein sequence ID" value="KAH8983235.1"/>
    <property type="molecule type" value="Genomic_DNA"/>
</dbReference>
<evidence type="ECO:0000313" key="1">
    <source>
        <dbReference type="EMBL" id="KAH8983235.1"/>
    </source>
</evidence>
<sequence length="100" mass="11749">MLIPIHKNCIVFFKDSWRVACDRIMKEGELYNILNNTKIPDIPYCSASGDIGEDTYHYTRTHTDQFVNAPWALILSTHEFTSHQHHRLILDNISKKLEMF</sequence>
<protein>
    <submittedName>
        <fullName evidence="1">Uncharacterized protein</fullName>
    </submittedName>
</protein>
<dbReference type="Proteomes" id="UP001201163">
    <property type="component" value="Unassembled WGS sequence"/>
</dbReference>
<evidence type="ECO:0000313" key="2">
    <source>
        <dbReference type="Proteomes" id="UP001201163"/>
    </source>
</evidence>
<comment type="caution">
    <text evidence="1">The sequence shown here is derived from an EMBL/GenBank/DDBJ whole genome shotgun (WGS) entry which is preliminary data.</text>
</comment>
<accession>A0AAD4L7L8</accession>
<proteinExistence type="predicted"/>
<keyword evidence="2" id="KW-1185">Reference proteome</keyword>
<name>A0AAD4L7L8_9AGAM</name>
<gene>
    <name evidence="1" type="ORF">EDB92DRAFT_1803985</name>
</gene>
<dbReference type="AlphaFoldDB" id="A0AAD4L7L8"/>
<reference evidence="1" key="1">
    <citation type="submission" date="2022-01" db="EMBL/GenBank/DDBJ databases">
        <title>Comparative genomics reveals a dynamic genome evolution in the ectomycorrhizal milk-cap (Lactarius) mushrooms.</title>
        <authorList>
            <consortium name="DOE Joint Genome Institute"/>
            <person name="Lebreton A."/>
            <person name="Tang N."/>
            <person name="Kuo A."/>
            <person name="LaButti K."/>
            <person name="Drula E."/>
            <person name="Barry K."/>
            <person name="Clum A."/>
            <person name="Lipzen A."/>
            <person name="Mousain D."/>
            <person name="Ng V."/>
            <person name="Wang R."/>
            <person name="Wang X."/>
            <person name="Dai Y."/>
            <person name="Henrissat B."/>
            <person name="Grigoriev I.V."/>
            <person name="Guerin-Laguette A."/>
            <person name="Yu F."/>
            <person name="Martin F.M."/>
        </authorList>
    </citation>
    <scope>NUCLEOTIDE SEQUENCE</scope>
    <source>
        <strain evidence="1">QP</strain>
    </source>
</reference>